<keyword evidence="7" id="KW-1185">Reference proteome</keyword>
<feature type="domain" description="Spondin-like TSP1" evidence="5">
    <location>
        <begin position="294"/>
        <end position="346"/>
    </location>
</feature>
<dbReference type="FunFam" id="2.20.100.10:FF:000019">
    <property type="entry name" value="Thrombospondin type 1 domain containing 7A"/>
    <property type="match status" value="1"/>
</dbReference>
<keyword evidence="2" id="KW-1015">Disulfide bond</keyword>
<dbReference type="FunFam" id="2.20.100.10:FF:000014">
    <property type="entry name" value="Thrombospondin type 1 domain containing 7A"/>
    <property type="match status" value="1"/>
</dbReference>
<dbReference type="InterPro" id="IPR036383">
    <property type="entry name" value="TSP1_rpt_sf"/>
</dbReference>
<feature type="compositionally biased region" description="Basic and acidic residues" evidence="4">
    <location>
        <begin position="224"/>
        <end position="235"/>
    </location>
</feature>
<evidence type="ECO:0000256" key="3">
    <source>
        <dbReference type="ARBA" id="ARBA00023180"/>
    </source>
</evidence>
<feature type="region of interest" description="Disordered" evidence="4">
    <location>
        <begin position="778"/>
        <end position="798"/>
    </location>
</feature>
<dbReference type="InterPro" id="IPR044004">
    <property type="entry name" value="TSP1_spondin_dom"/>
</dbReference>
<keyword evidence="3" id="KW-0325">Glycoprotein</keyword>
<feature type="compositionally biased region" description="Basic residues" evidence="4">
    <location>
        <begin position="236"/>
        <end position="247"/>
    </location>
</feature>
<accession>A0A9Q1DV48</accession>
<proteinExistence type="predicted"/>
<feature type="domain" description="Spondin-like TSP1" evidence="5">
    <location>
        <begin position="129"/>
        <end position="178"/>
    </location>
</feature>
<evidence type="ECO:0000259" key="5">
    <source>
        <dbReference type="Pfam" id="PF19028"/>
    </source>
</evidence>
<dbReference type="Pfam" id="PF19030">
    <property type="entry name" value="TSP1_ADAMTS"/>
    <property type="match status" value="1"/>
</dbReference>
<name>A0A9Q1DV48_CONCO</name>
<evidence type="ECO:0000256" key="2">
    <source>
        <dbReference type="ARBA" id="ARBA00023157"/>
    </source>
</evidence>
<dbReference type="GO" id="GO:0005886">
    <property type="term" value="C:plasma membrane"/>
    <property type="evidence" value="ECO:0007669"/>
    <property type="project" value="TreeGrafter"/>
</dbReference>
<dbReference type="Pfam" id="PF19028">
    <property type="entry name" value="TSP1_spondin"/>
    <property type="match status" value="3"/>
</dbReference>
<dbReference type="FunFam" id="2.20.100.10:FF:000050">
    <property type="entry name" value="Thrombospondin type 1 domain containing 7B"/>
    <property type="match status" value="1"/>
</dbReference>
<dbReference type="FunFam" id="2.20.100.10:FF:000020">
    <property type="entry name" value="Thrombospondin type 1 domain containing 7A"/>
    <property type="match status" value="1"/>
</dbReference>
<feature type="compositionally biased region" description="Basic and acidic residues" evidence="4">
    <location>
        <begin position="789"/>
        <end position="798"/>
    </location>
</feature>
<dbReference type="EMBL" id="JAFJMO010000003">
    <property type="protein sequence ID" value="KAJ8282311.1"/>
    <property type="molecule type" value="Genomic_DNA"/>
</dbReference>
<feature type="domain" description="Spondin-like TSP1" evidence="5">
    <location>
        <begin position="696"/>
        <end position="752"/>
    </location>
</feature>
<evidence type="ECO:0000256" key="1">
    <source>
        <dbReference type="ARBA" id="ARBA00022729"/>
    </source>
</evidence>
<dbReference type="InterPro" id="IPR051418">
    <property type="entry name" value="Spondin/Thrombospondin_T1"/>
</dbReference>
<reference evidence="6" key="1">
    <citation type="journal article" date="2023" name="Science">
        <title>Genome structures resolve the early diversification of teleost fishes.</title>
        <authorList>
            <person name="Parey E."/>
            <person name="Louis A."/>
            <person name="Montfort J."/>
            <person name="Bouchez O."/>
            <person name="Roques C."/>
            <person name="Iampietro C."/>
            <person name="Lluch J."/>
            <person name="Castinel A."/>
            <person name="Donnadieu C."/>
            <person name="Desvignes T."/>
            <person name="Floi Bucao C."/>
            <person name="Jouanno E."/>
            <person name="Wen M."/>
            <person name="Mejri S."/>
            <person name="Dirks R."/>
            <person name="Jansen H."/>
            <person name="Henkel C."/>
            <person name="Chen W.J."/>
            <person name="Zahm M."/>
            <person name="Cabau C."/>
            <person name="Klopp C."/>
            <person name="Thompson A.W."/>
            <person name="Robinson-Rechavi M."/>
            <person name="Braasch I."/>
            <person name="Lecointre G."/>
            <person name="Bobe J."/>
            <person name="Postlethwait J.H."/>
            <person name="Berthelot C."/>
            <person name="Roest Crollius H."/>
            <person name="Guiguen Y."/>
        </authorList>
    </citation>
    <scope>NUCLEOTIDE SEQUENCE</scope>
    <source>
        <strain evidence="6">Concon-B</strain>
    </source>
</reference>
<dbReference type="Proteomes" id="UP001152803">
    <property type="component" value="Unassembled WGS sequence"/>
</dbReference>
<dbReference type="SMART" id="SM00209">
    <property type="entry name" value="TSP1"/>
    <property type="match status" value="6"/>
</dbReference>
<dbReference type="AlphaFoldDB" id="A0A9Q1DV48"/>
<feature type="region of interest" description="Disordered" evidence="4">
    <location>
        <begin position="224"/>
        <end position="248"/>
    </location>
</feature>
<sequence length="798" mass="88452">MGEDCGPGGVQTRTVWCIHTEGWTTHHSNCPHAEKPESQRRCFKVCEWHQELFEWAVSEWGPCVLTPHLSNEVKPGTAACVTAQHGVQRRAVLCARKSNRTAVTERICDFFSQRPAAEQACLIPCPHDCVASAFSHWSACSRTCGAGLQHRTRAVLATPMYGGANCPNLTQIRTCRNPLACPEGQERYRYSLKVGPWSECRLPHSKAVWLGGRTTVDLGDSVAERNSVEHRSEGARRRRHHPHHHGSKTLDVRIGYQTRQVRCTQSDGRNVMLSLCIHDNTPMTFQSCVMPRDCEMSDWSLWSPCSKTCRAVDLSPGYRTRTRNLKQTPIGGGKECPPLEEKEACNIVGDLLPECPRFVWKSTDWGDCQVAPLLSQQDRRQDKLSALCGGGIQTRDTYCVQVPDDSTPHHTKDVSRPVNSRLCVGNIPSSVQPCHIPCPEECLVSTWSDWGPCLHDNCMEPQGKKGFKQRRRQIEREPAGESQSCPHLAEAIPCEDPICFLLSVTSEEPCVPTQGPCGPGTQNQSALCTSTQGEVVPIERCSENPDPSPLPCEVPCPGDCVIGPWSEWSPCTHSCSTKHSEGRQSRARAMLALPGEGKKPCPAPPALEEWRHCNEHPCLTFYWEASPWSPCMEDSSTATLNATSSWNGSPTCTVGVQTRRVSCIKMNVGQVIPKRCPDSSRPDTIRPCLLPCRTDCIVTPFSEWTSCLSSCFTVNATAATQSRYRIIIQRSANGGQECPDTLYEERECDSLPVCPTYRWKTQKWHECTLVPESVRQGSTGAGEPCGRGLETRAHDVGR</sequence>
<keyword evidence="1" id="KW-0732">Signal</keyword>
<evidence type="ECO:0000256" key="4">
    <source>
        <dbReference type="SAM" id="MobiDB-lite"/>
    </source>
</evidence>
<dbReference type="PANTHER" id="PTHR11311:SF7">
    <property type="entry name" value="THROMBOSPONDIN TYPE-1 DOMAIN-CONTAINING PROTEIN 7B"/>
    <property type="match status" value="1"/>
</dbReference>
<dbReference type="FunFam" id="2.20.100.10:FF:000031">
    <property type="entry name" value="Thrombospondin type 1 domain containing 7A"/>
    <property type="match status" value="1"/>
</dbReference>
<dbReference type="OrthoDB" id="5814848at2759"/>
<gene>
    <name evidence="6" type="ORF">COCON_G00048300</name>
</gene>
<evidence type="ECO:0000313" key="6">
    <source>
        <dbReference type="EMBL" id="KAJ8282311.1"/>
    </source>
</evidence>
<dbReference type="PROSITE" id="PS50092">
    <property type="entry name" value="TSP1"/>
    <property type="match status" value="8"/>
</dbReference>
<dbReference type="Pfam" id="PF00090">
    <property type="entry name" value="TSP_1"/>
    <property type="match status" value="1"/>
</dbReference>
<dbReference type="GO" id="GO:0030036">
    <property type="term" value="P:actin cytoskeleton organization"/>
    <property type="evidence" value="ECO:0007669"/>
    <property type="project" value="TreeGrafter"/>
</dbReference>
<dbReference type="InterPro" id="IPR000884">
    <property type="entry name" value="TSP1_rpt"/>
</dbReference>
<protein>
    <recommendedName>
        <fullName evidence="5">Spondin-like TSP1 domain-containing protein</fullName>
    </recommendedName>
</protein>
<organism evidence="6 7">
    <name type="scientific">Conger conger</name>
    <name type="common">Conger eel</name>
    <name type="synonym">Muraena conger</name>
    <dbReference type="NCBI Taxonomy" id="82655"/>
    <lineage>
        <taxon>Eukaryota</taxon>
        <taxon>Metazoa</taxon>
        <taxon>Chordata</taxon>
        <taxon>Craniata</taxon>
        <taxon>Vertebrata</taxon>
        <taxon>Euteleostomi</taxon>
        <taxon>Actinopterygii</taxon>
        <taxon>Neopterygii</taxon>
        <taxon>Teleostei</taxon>
        <taxon>Anguilliformes</taxon>
        <taxon>Congridae</taxon>
        <taxon>Conger</taxon>
    </lineage>
</organism>
<comment type="caution">
    <text evidence="6">The sequence shown here is derived from an EMBL/GenBank/DDBJ whole genome shotgun (WGS) entry which is preliminary data.</text>
</comment>
<evidence type="ECO:0000313" key="7">
    <source>
        <dbReference type="Proteomes" id="UP001152803"/>
    </source>
</evidence>
<dbReference type="Gene3D" id="2.20.100.10">
    <property type="entry name" value="Thrombospondin type-1 (TSP1) repeat"/>
    <property type="match status" value="5"/>
</dbReference>
<dbReference type="SUPFAM" id="SSF82895">
    <property type="entry name" value="TSP-1 type 1 repeat"/>
    <property type="match status" value="6"/>
</dbReference>
<dbReference type="PANTHER" id="PTHR11311">
    <property type="entry name" value="SPONDIN"/>
    <property type="match status" value="1"/>
</dbReference>